<evidence type="ECO:0000256" key="1">
    <source>
        <dbReference type="ARBA" id="ARBA00004733"/>
    </source>
</evidence>
<dbReference type="Proteomes" id="UP000605676">
    <property type="component" value="Unassembled WGS sequence"/>
</dbReference>
<evidence type="ECO:0000256" key="4">
    <source>
        <dbReference type="ARBA" id="ARBA00022822"/>
    </source>
</evidence>
<comment type="subunit">
    <text evidence="2 8">Tetramer of two alpha and two beta chains.</text>
</comment>
<dbReference type="RefSeq" id="WP_200465112.1">
    <property type="nucleotide sequence ID" value="NZ_JAENRR010000023.1"/>
</dbReference>
<dbReference type="HAMAP" id="MF_00131">
    <property type="entry name" value="Trp_synth_alpha"/>
    <property type="match status" value="1"/>
</dbReference>
<dbReference type="EC" id="4.2.1.20" evidence="8"/>
<dbReference type="PANTHER" id="PTHR43406">
    <property type="entry name" value="TRYPTOPHAN SYNTHASE, ALPHA CHAIN"/>
    <property type="match status" value="1"/>
</dbReference>
<evidence type="ECO:0000256" key="3">
    <source>
        <dbReference type="ARBA" id="ARBA00022605"/>
    </source>
</evidence>
<comment type="pathway">
    <text evidence="1 8">Amino-acid biosynthesis; L-tryptophan biosynthesis; L-tryptophan from chorismate: step 5/5.</text>
</comment>
<name>A0ABS1HJN7_9BACT</name>
<evidence type="ECO:0000256" key="2">
    <source>
        <dbReference type="ARBA" id="ARBA00011270"/>
    </source>
</evidence>
<keyword evidence="4 8" id="KW-0822">Tryptophan biosynthesis</keyword>
<dbReference type="Gene3D" id="3.20.20.70">
    <property type="entry name" value="Aldolase class I"/>
    <property type="match status" value="1"/>
</dbReference>
<dbReference type="SUPFAM" id="SSF51366">
    <property type="entry name" value="Ribulose-phoshate binding barrel"/>
    <property type="match status" value="1"/>
</dbReference>
<comment type="catalytic activity">
    <reaction evidence="7 8">
        <text>(1S,2R)-1-C-(indol-3-yl)glycerol 3-phosphate + L-serine = D-glyceraldehyde 3-phosphate + L-tryptophan + H2O</text>
        <dbReference type="Rhea" id="RHEA:10532"/>
        <dbReference type="ChEBI" id="CHEBI:15377"/>
        <dbReference type="ChEBI" id="CHEBI:33384"/>
        <dbReference type="ChEBI" id="CHEBI:57912"/>
        <dbReference type="ChEBI" id="CHEBI:58866"/>
        <dbReference type="ChEBI" id="CHEBI:59776"/>
        <dbReference type="EC" id="4.2.1.20"/>
    </reaction>
</comment>
<gene>
    <name evidence="8" type="primary">trpA</name>
    <name evidence="10" type="ORF">JIV24_11120</name>
</gene>
<dbReference type="InterPro" id="IPR002028">
    <property type="entry name" value="Trp_synthase_suA"/>
</dbReference>
<feature type="active site" description="Proton acceptor" evidence="8">
    <location>
        <position position="56"/>
    </location>
</feature>
<evidence type="ECO:0000256" key="6">
    <source>
        <dbReference type="ARBA" id="ARBA00023239"/>
    </source>
</evidence>
<evidence type="ECO:0000313" key="11">
    <source>
        <dbReference type="Proteomes" id="UP000605676"/>
    </source>
</evidence>
<evidence type="ECO:0000256" key="9">
    <source>
        <dbReference type="RuleBase" id="RU003662"/>
    </source>
</evidence>
<dbReference type="PROSITE" id="PS00167">
    <property type="entry name" value="TRP_SYNTHASE_ALPHA"/>
    <property type="match status" value="1"/>
</dbReference>
<dbReference type="InterPro" id="IPR013785">
    <property type="entry name" value="Aldolase_TIM"/>
</dbReference>
<accession>A0ABS1HJN7</accession>
<reference evidence="10 11" key="1">
    <citation type="submission" date="2021-01" db="EMBL/GenBank/DDBJ databases">
        <title>Carboxyliciviraga sp.nov., isolated from coastal sediments.</title>
        <authorList>
            <person name="Lu D."/>
            <person name="Zhang T."/>
        </authorList>
    </citation>
    <scope>NUCLEOTIDE SEQUENCE [LARGE SCALE GENOMIC DNA]</scope>
    <source>
        <strain evidence="10 11">N1Y132</strain>
    </source>
</reference>
<evidence type="ECO:0000256" key="8">
    <source>
        <dbReference type="HAMAP-Rule" id="MF_00131"/>
    </source>
</evidence>
<dbReference type="PANTHER" id="PTHR43406:SF1">
    <property type="entry name" value="TRYPTOPHAN SYNTHASE ALPHA CHAIN, CHLOROPLASTIC"/>
    <property type="match status" value="1"/>
</dbReference>
<dbReference type="GO" id="GO:0004834">
    <property type="term" value="F:tryptophan synthase activity"/>
    <property type="evidence" value="ECO:0007669"/>
    <property type="project" value="UniProtKB-EC"/>
</dbReference>
<evidence type="ECO:0000256" key="5">
    <source>
        <dbReference type="ARBA" id="ARBA00023141"/>
    </source>
</evidence>
<keyword evidence="11" id="KW-1185">Reference proteome</keyword>
<dbReference type="InterPro" id="IPR018204">
    <property type="entry name" value="Trp_synthase_alpha_AS"/>
</dbReference>
<organism evidence="10 11">
    <name type="scientific">Carboxylicivirga marina</name>
    <dbReference type="NCBI Taxonomy" id="2800988"/>
    <lineage>
        <taxon>Bacteria</taxon>
        <taxon>Pseudomonadati</taxon>
        <taxon>Bacteroidota</taxon>
        <taxon>Bacteroidia</taxon>
        <taxon>Marinilabiliales</taxon>
        <taxon>Marinilabiliaceae</taxon>
        <taxon>Carboxylicivirga</taxon>
    </lineage>
</organism>
<dbReference type="EMBL" id="JAENRR010000023">
    <property type="protein sequence ID" value="MBK3517884.1"/>
    <property type="molecule type" value="Genomic_DNA"/>
</dbReference>
<dbReference type="CDD" id="cd04724">
    <property type="entry name" value="Tryptophan_synthase_alpha"/>
    <property type="match status" value="1"/>
</dbReference>
<evidence type="ECO:0000313" key="10">
    <source>
        <dbReference type="EMBL" id="MBK3517884.1"/>
    </source>
</evidence>
<dbReference type="NCBIfam" id="TIGR00262">
    <property type="entry name" value="trpA"/>
    <property type="match status" value="1"/>
</dbReference>
<comment type="function">
    <text evidence="8">The alpha subunit is responsible for the aldol cleavage of indoleglycerol phosphate to indole and glyceraldehyde 3-phosphate.</text>
</comment>
<evidence type="ECO:0000256" key="7">
    <source>
        <dbReference type="ARBA" id="ARBA00049047"/>
    </source>
</evidence>
<dbReference type="Pfam" id="PF00290">
    <property type="entry name" value="Trp_syntA"/>
    <property type="match status" value="1"/>
</dbReference>
<comment type="caution">
    <text evidence="10">The sequence shown here is derived from an EMBL/GenBank/DDBJ whole genome shotgun (WGS) entry which is preliminary data.</text>
</comment>
<keyword evidence="6 8" id="KW-0456">Lyase</keyword>
<feature type="active site" description="Proton acceptor" evidence="8">
    <location>
        <position position="45"/>
    </location>
</feature>
<protein>
    <recommendedName>
        <fullName evidence="8">Tryptophan synthase alpha chain</fullName>
        <ecNumber evidence="8">4.2.1.20</ecNumber>
    </recommendedName>
</protein>
<keyword evidence="3 8" id="KW-0028">Amino-acid biosynthesis</keyword>
<comment type="similarity">
    <text evidence="8 9">Belongs to the TrpA family.</text>
</comment>
<keyword evidence="5 8" id="KW-0057">Aromatic amino acid biosynthesis</keyword>
<dbReference type="InterPro" id="IPR011060">
    <property type="entry name" value="RibuloseP-bd_barrel"/>
</dbReference>
<proteinExistence type="inferred from homology"/>
<sequence>MNRLQQLFRDKKDICSVYFTAGYPNIDDTLPVLKALEDAGTDLVELGMPFSDPLADGPTIQASSEQALENGMSIKRLFEQIKDMRQTISMPVVLMGYFNPVFKYGIENFIAKCKEVGVDGLILPDLPFDEYREKYLELFEEAGIANIFLITPQTSDERIKLIDANSNGFIYVVSSASVTGAKKEVEQGQINYFNRVNNIGLQSPRLIGFGISNRSTFKTACQHASGAIIGSAFVKLIGEHGAEGSKIEEFIKSIK</sequence>